<evidence type="ECO:0000256" key="2">
    <source>
        <dbReference type="ARBA" id="ARBA00023125"/>
    </source>
</evidence>
<reference evidence="5 6" key="1">
    <citation type="submission" date="2017-01" db="EMBL/GenBank/DDBJ databases">
        <title>Draft genome sequence of Pseudomonas pachastrellae type strain CCUG 46540T from a deep sea.</title>
        <authorList>
            <person name="Gomila M."/>
            <person name="Mulet M."/>
            <person name="Lalucat J."/>
            <person name="Garcia-Valdes E."/>
        </authorList>
    </citation>
    <scope>NUCLEOTIDE SEQUENCE [LARGE SCALE GENOMIC DNA]</scope>
    <source>
        <strain evidence="5 6">CCUG 46540</strain>
    </source>
</reference>
<dbReference type="SUPFAM" id="SSF46785">
    <property type="entry name" value="Winged helix' DNA-binding domain"/>
    <property type="match status" value="1"/>
</dbReference>
<evidence type="ECO:0000259" key="4">
    <source>
        <dbReference type="PROSITE" id="PS51118"/>
    </source>
</evidence>
<protein>
    <submittedName>
        <fullName evidence="5">Transcriptional regulator</fullName>
    </submittedName>
</protein>
<dbReference type="STRING" id="254161.SAMN05216256_101262"/>
<dbReference type="RefSeq" id="WP_083724358.1">
    <property type="nucleotide sequence ID" value="NZ_FOUD01000001.1"/>
</dbReference>
<dbReference type="PANTHER" id="PTHR33204">
    <property type="entry name" value="TRANSCRIPTIONAL REGULATOR, MARR FAMILY"/>
    <property type="match status" value="1"/>
</dbReference>
<dbReference type="InterPro" id="IPR036388">
    <property type="entry name" value="WH-like_DNA-bd_sf"/>
</dbReference>
<dbReference type="Proteomes" id="UP000242847">
    <property type="component" value="Unassembled WGS sequence"/>
</dbReference>
<accession>A0A1S8DIS0</accession>
<name>A0A1S8DIS0_9GAMM</name>
<gene>
    <name evidence="5" type="ORF">BXT89_02500</name>
</gene>
<dbReference type="GO" id="GO:0003677">
    <property type="term" value="F:DNA binding"/>
    <property type="evidence" value="ECO:0007669"/>
    <property type="project" value="UniProtKB-KW"/>
</dbReference>
<dbReference type="PANTHER" id="PTHR33204:SF18">
    <property type="entry name" value="TRANSCRIPTIONAL REGULATORY PROTEIN"/>
    <property type="match status" value="1"/>
</dbReference>
<dbReference type="OrthoDB" id="9807069at2"/>
<comment type="caution">
    <text evidence="5">The sequence shown here is derived from an EMBL/GenBank/DDBJ whole genome shotgun (WGS) entry which is preliminary data.</text>
</comment>
<dbReference type="AlphaFoldDB" id="A0A1S8DIS0"/>
<organism evidence="5 6">
    <name type="scientific">Halopseudomonas pachastrellae</name>
    <dbReference type="NCBI Taxonomy" id="254161"/>
    <lineage>
        <taxon>Bacteria</taxon>
        <taxon>Pseudomonadati</taxon>
        <taxon>Pseudomonadota</taxon>
        <taxon>Gammaproteobacteria</taxon>
        <taxon>Pseudomonadales</taxon>
        <taxon>Pseudomonadaceae</taxon>
        <taxon>Halopseudomonas</taxon>
    </lineage>
</organism>
<sequence length="163" mass="17988">MSTSHIDCSVVKTAEIIGEWWSLLILRNAFHGMRTFDAFQRQLDISSSVLSARLKKLTEAGVLQKVPSAADGRSFEYRLTPAGMDLYPVIISLMQWGEKWRPNGKGDRMLLLEKATGEPITGAEVLSSAGQPLKAWEVQVLAGPGADDYVRELVGEDAAVYEY</sequence>
<dbReference type="PROSITE" id="PS51118">
    <property type="entry name" value="HTH_HXLR"/>
    <property type="match status" value="1"/>
</dbReference>
<evidence type="ECO:0000256" key="3">
    <source>
        <dbReference type="ARBA" id="ARBA00023163"/>
    </source>
</evidence>
<keyword evidence="6" id="KW-1185">Reference proteome</keyword>
<dbReference type="EMBL" id="MUBC01000004">
    <property type="protein sequence ID" value="ONM45315.1"/>
    <property type="molecule type" value="Genomic_DNA"/>
</dbReference>
<keyword evidence="2" id="KW-0238">DNA-binding</keyword>
<dbReference type="InterPro" id="IPR036390">
    <property type="entry name" value="WH_DNA-bd_sf"/>
</dbReference>
<evidence type="ECO:0000313" key="5">
    <source>
        <dbReference type="EMBL" id="ONM45315.1"/>
    </source>
</evidence>
<dbReference type="Gene3D" id="1.10.10.10">
    <property type="entry name" value="Winged helix-like DNA-binding domain superfamily/Winged helix DNA-binding domain"/>
    <property type="match status" value="1"/>
</dbReference>
<feature type="domain" description="HTH hxlR-type" evidence="4">
    <location>
        <begin position="8"/>
        <end position="105"/>
    </location>
</feature>
<keyword evidence="1" id="KW-0805">Transcription regulation</keyword>
<keyword evidence="3" id="KW-0804">Transcription</keyword>
<dbReference type="InterPro" id="IPR002577">
    <property type="entry name" value="HTH_HxlR"/>
</dbReference>
<proteinExistence type="predicted"/>
<evidence type="ECO:0000313" key="6">
    <source>
        <dbReference type="Proteomes" id="UP000242847"/>
    </source>
</evidence>
<evidence type="ECO:0000256" key="1">
    <source>
        <dbReference type="ARBA" id="ARBA00023015"/>
    </source>
</evidence>
<dbReference type="Pfam" id="PF01638">
    <property type="entry name" value="HxlR"/>
    <property type="match status" value="1"/>
</dbReference>